<evidence type="ECO:0000313" key="3">
    <source>
        <dbReference type="Proteomes" id="UP000019197"/>
    </source>
</evidence>
<protein>
    <recommendedName>
        <fullName evidence="1">HTH-like domain-containing protein</fullName>
    </recommendedName>
</protein>
<feature type="domain" description="HTH-like" evidence="1">
    <location>
        <begin position="3"/>
        <end position="54"/>
    </location>
</feature>
<evidence type="ECO:0000313" key="2">
    <source>
        <dbReference type="EMBL" id="CDL80423.1"/>
    </source>
</evidence>
<accession>W1IRI3</accession>
<evidence type="ECO:0000259" key="1">
    <source>
        <dbReference type="Pfam" id="PF13276"/>
    </source>
</evidence>
<organism evidence="2 3">
    <name type="scientific">Xenorhabdus cabanillasii JM26</name>
    <dbReference type="NCBI Taxonomy" id="1427517"/>
    <lineage>
        <taxon>Bacteria</taxon>
        <taxon>Pseudomonadati</taxon>
        <taxon>Pseudomonadota</taxon>
        <taxon>Gammaproteobacteria</taxon>
        <taxon>Enterobacterales</taxon>
        <taxon>Morganellaceae</taxon>
        <taxon>Xenorhabdus</taxon>
    </lineage>
</organism>
<dbReference type="Pfam" id="PF13276">
    <property type="entry name" value="HTH_21"/>
    <property type="match status" value="1"/>
</dbReference>
<dbReference type="InterPro" id="IPR025948">
    <property type="entry name" value="HTH-like_dom"/>
</dbReference>
<sequence length="102" mass="11474">MQLRVRVRELYNQSRGAIGSRTLSQLLTNEGQPVGRWKARRLMQECGLQSHQPGAYSYHPAGKEHVARRGRKTVCVLWRAVASDGRRPQRKAGVYSGANQST</sequence>
<dbReference type="RefSeq" id="WP_099119431.1">
    <property type="nucleotide sequence ID" value="NZ_CAWLVK010000059.1"/>
</dbReference>
<name>W1IRI3_9GAMM</name>
<dbReference type="EMBL" id="CBXE010000059">
    <property type="protein sequence ID" value="CDL80423.1"/>
    <property type="molecule type" value="Genomic_DNA"/>
</dbReference>
<dbReference type="AlphaFoldDB" id="W1IRI3"/>
<dbReference type="OrthoDB" id="9810995at2"/>
<gene>
    <name evidence="2" type="ORF">XCR1_1510006</name>
</gene>
<comment type="caution">
    <text evidence="2">The sequence shown here is derived from an EMBL/GenBank/DDBJ whole genome shotgun (WGS) entry which is preliminary data.</text>
</comment>
<dbReference type="Proteomes" id="UP000019197">
    <property type="component" value="Unassembled WGS sequence"/>
</dbReference>
<proteinExistence type="predicted"/>
<reference evidence="2 3" key="1">
    <citation type="submission" date="2013-11" db="EMBL/GenBank/DDBJ databases">
        <title>Draft genome sequence and annotation of the entomopathogenic bacterium, Xenorhabdus cabanillasi strain JM26.</title>
        <authorList>
            <person name="Gualtieri M."/>
            <person name="Ogier J.C."/>
            <person name="Pages S."/>
            <person name="Givaudan A."/>
            <person name="Gaudriault S."/>
        </authorList>
    </citation>
    <scope>NUCLEOTIDE SEQUENCE [LARGE SCALE GENOMIC DNA]</scope>
    <source>
        <strain evidence="2 3">JM26</strain>
    </source>
</reference>